<dbReference type="OMA" id="IGQEATY"/>
<keyword evidence="5" id="KW-0547">Nucleotide-binding</keyword>
<protein>
    <submittedName>
        <fullName evidence="13">ATP-binding cassette sub-family A member 3-like</fullName>
    </submittedName>
</protein>
<evidence type="ECO:0000256" key="10">
    <source>
        <dbReference type="SAM" id="Phobius"/>
    </source>
</evidence>
<dbReference type="FunFam" id="3.40.50.300:FF:000298">
    <property type="entry name" value="ATP-binding cassette sub-family A member 12"/>
    <property type="match status" value="1"/>
</dbReference>
<dbReference type="InterPro" id="IPR003593">
    <property type="entry name" value="AAA+_ATPase"/>
</dbReference>
<feature type="transmembrane region" description="Helical" evidence="10">
    <location>
        <begin position="1107"/>
        <end position="1133"/>
    </location>
</feature>
<dbReference type="GO" id="GO:0016020">
    <property type="term" value="C:membrane"/>
    <property type="evidence" value="ECO:0007669"/>
    <property type="project" value="UniProtKB-SubCell"/>
</dbReference>
<dbReference type="KEGG" id="dpte:113789470"/>
<feature type="region of interest" description="Disordered" evidence="9">
    <location>
        <begin position="1332"/>
        <end position="1351"/>
    </location>
</feature>
<evidence type="ECO:0000256" key="1">
    <source>
        <dbReference type="ARBA" id="ARBA00004141"/>
    </source>
</evidence>
<evidence type="ECO:0000256" key="4">
    <source>
        <dbReference type="ARBA" id="ARBA00022737"/>
    </source>
</evidence>
<dbReference type="InParanoid" id="A0A6P6XPS8"/>
<evidence type="ECO:0000256" key="8">
    <source>
        <dbReference type="ARBA" id="ARBA00023136"/>
    </source>
</evidence>
<dbReference type="GO" id="GO:0005524">
    <property type="term" value="F:ATP binding"/>
    <property type="evidence" value="ECO:0007669"/>
    <property type="project" value="UniProtKB-KW"/>
</dbReference>
<dbReference type="Gene3D" id="3.40.50.300">
    <property type="entry name" value="P-loop containing nucleotide triphosphate hydrolases"/>
    <property type="match status" value="2"/>
</dbReference>
<dbReference type="Pfam" id="PF23321">
    <property type="entry name" value="R1_ABCA1"/>
    <property type="match status" value="1"/>
</dbReference>
<organism evidence="12 13">
    <name type="scientific">Dermatophagoides pteronyssinus</name>
    <name type="common">European house dust mite</name>
    <dbReference type="NCBI Taxonomy" id="6956"/>
    <lineage>
        <taxon>Eukaryota</taxon>
        <taxon>Metazoa</taxon>
        <taxon>Ecdysozoa</taxon>
        <taxon>Arthropoda</taxon>
        <taxon>Chelicerata</taxon>
        <taxon>Arachnida</taxon>
        <taxon>Acari</taxon>
        <taxon>Acariformes</taxon>
        <taxon>Sarcoptiformes</taxon>
        <taxon>Astigmata</taxon>
        <taxon>Psoroptidia</taxon>
        <taxon>Analgoidea</taxon>
        <taxon>Pyroglyphidae</taxon>
        <taxon>Dermatophagoidinae</taxon>
        <taxon>Dermatophagoides</taxon>
    </lineage>
</organism>
<dbReference type="CDD" id="cd03263">
    <property type="entry name" value="ABC_subfamily_A"/>
    <property type="match status" value="2"/>
</dbReference>
<dbReference type="FunFam" id="3.40.50.300:FF:002470">
    <property type="entry name" value="ABC transporter, putative"/>
    <property type="match status" value="1"/>
</dbReference>
<evidence type="ECO:0000259" key="11">
    <source>
        <dbReference type="PROSITE" id="PS50893"/>
    </source>
</evidence>
<keyword evidence="12" id="KW-1185">Reference proteome</keyword>
<dbReference type="SMART" id="SM00382">
    <property type="entry name" value="AAA"/>
    <property type="match status" value="2"/>
</dbReference>
<dbReference type="GO" id="GO:0005319">
    <property type="term" value="F:lipid transporter activity"/>
    <property type="evidence" value="ECO:0007669"/>
    <property type="project" value="TreeGrafter"/>
</dbReference>
<accession>A0A6P6XPS8</accession>
<keyword evidence="8 10" id="KW-0472">Membrane</keyword>
<feature type="transmembrane region" description="Helical" evidence="10">
    <location>
        <begin position="326"/>
        <end position="349"/>
    </location>
</feature>
<feature type="compositionally biased region" description="Acidic residues" evidence="9">
    <location>
        <begin position="1341"/>
        <end position="1350"/>
    </location>
</feature>
<dbReference type="GO" id="GO:0016887">
    <property type="term" value="F:ATP hydrolysis activity"/>
    <property type="evidence" value="ECO:0007669"/>
    <property type="project" value="InterPro"/>
</dbReference>
<dbReference type="InterPro" id="IPR017871">
    <property type="entry name" value="ABC_transporter-like_CS"/>
</dbReference>
<gene>
    <name evidence="13" type="primary">LOC113789470</name>
</gene>
<dbReference type="PROSITE" id="PS00211">
    <property type="entry name" value="ABC_TRANSPORTER_1"/>
    <property type="match status" value="1"/>
</dbReference>
<evidence type="ECO:0000313" key="12">
    <source>
        <dbReference type="Proteomes" id="UP000515146"/>
    </source>
</evidence>
<feature type="transmembrane region" description="Helical" evidence="10">
    <location>
        <begin position="1295"/>
        <end position="1316"/>
    </location>
</feature>
<evidence type="ECO:0000256" key="6">
    <source>
        <dbReference type="ARBA" id="ARBA00022840"/>
    </source>
</evidence>
<keyword evidence="2" id="KW-0813">Transport</keyword>
<feature type="transmembrane region" description="Helical" evidence="10">
    <location>
        <begin position="237"/>
        <end position="255"/>
    </location>
</feature>
<feature type="transmembrane region" description="Helical" evidence="10">
    <location>
        <begin position="384"/>
        <end position="407"/>
    </location>
</feature>
<dbReference type="InterPro" id="IPR013525">
    <property type="entry name" value="ABC2_TM"/>
</dbReference>
<dbReference type="PROSITE" id="PS50893">
    <property type="entry name" value="ABC_TRANSPORTER_2"/>
    <property type="match status" value="2"/>
</dbReference>
<keyword evidence="4" id="KW-0677">Repeat</keyword>
<evidence type="ECO:0000256" key="2">
    <source>
        <dbReference type="ARBA" id="ARBA00022448"/>
    </source>
</evidence>
<feature type="transmembrane region" description="Helical" evidence="10">
    <location>
        <begin position="880"/>
        <end position="900"/>
    </location>
</feature>
<feature type="domain" description="ABC transporter" evidence="11">
    <location>
        <begin position="1369"/>
        <end position="1599"/>
    </location>
</feature>
<evidence type="ECO:0000256" key="5">
    <source>
        <dbReference type="ARBA" id="ARBA00022741"/>
    </source>
</evidence>
<evidence type="ECO:0000256" key="3">
    <source>
        <dbReference type="ARBA" id="ARBA00022692"/>
    </source>
</evidence>
<feature type="transmembrane region" description="Helical" evidence="10">
    <location>
        <begin position="20"/>
        <end position="42"/>
    </location>
</feature>
<dbReference type="Pfam" id="PF12698">
    <property type="entry name" value="ABC2_membrane_3"/>
    <property type="match status" value="2"/>
</dbReference>
<sequence length="1683" mass="194562">MFGLNRLWLLSWKNYKLRIRHPWILLFELAAPCLFTIILVTVRLITSFDRITNTTTFQQRKIEDYQEFSNKMVLFAPRTNKTIELMNRFSILTKGIIVKDFETENEMVDYYVQQNSDSIRCGIWFNSLTEDSLDFKLRFSFAPKGLRDEFDFDQVNEFTWQTSRNFPIFQKPGPRTNYSDEGGPPAYYTNGFLFIQHFICRAYSYLQKPNETSQFFHNVHSYNVLRFPYPPYNNDQFMFSLQFMFPMIMMISFIYPNVNLVKNIVLEKEIRLKEVMKMMNLKDWIYWTSWFFDSLIWNSISIIIITILFCVPFRPDHGIISNSNPILILIFFMAYIISSISFCFLLSAFFTNANIAGIGAGTIYFLTFVPYMSVSMNYQQLSRVVKIVISLLFNTNMALGCMFISIWESEHVGLQWSNLSEPATLDDSVTFKDILMMFAIDSIIYFTLALYISNVFPGRYGIPRKWYYFLQPSYWFEWKSKNRIRSNDNEMQDRQIIQNKRGIELCGLTKSYNRGKIKALQNFDLSMKPDEITVLLGHNGAGKTTLMSILCGLIPSSSGSIYIGDSDSENDFDEIRKSLGVCPQFDVLFNHLTVQEHLWFYCKLKNIDDSKINDYIEKMIKMLDFVDKRHNQAHTLSGGMKRKLSVGIALIGDSKIVLLDEATSGMDVSARRFIWDLLIKEKKNRVILLSTHFMEEADVLGDKIAIMEQGKLKCFGSPIELKKEHGLGYLLTLVVQEDQFDIRLLADLIRSYIHHAKILTSIGREVTFSLPENEAFKFESLFATIEQNMTKLGIMNFGISMTTLEEVFLRVGDFAQQGTEQMNRFYEEKNQHLNDKLDKELSMIEKIKHNSLKFNQGFPHHLQVYYSLFVKKILFTYRNLFTLFAQFILPGLILGLSITVNRNQMNQNAISPPLLLNIDKFHEIEATIFHDNNQQMNSLSNLYQNNIRNAHTITIVDEKVNQTDQLKDYAIEYLANYGAEHEDRFNMYYIISAIFGMTENGMNIIAMYNNQAYHSSAISISIVDETIIQHIVGENFRLKIWNHPFPRKHFDNIQAVGFDMSEQLQVSNNIQFSVAFLLASFIIFLVKEQSTNFKHIQQISGLHLFQYWTSNFIIDFIIYLISSSMSCAIIYWLNVTSYNEWKQLGRLFVIYAIHGFASLPFVYICSLFFRNSATAYVRLALYTLILGTITFLVVLILEIPALDVLKLSKMLDYVFSFIVPIHNMGMATYDLSSNAMALDTCLSDVIIFNQTWNIQQLCHYDIESLGMIKMCCKEICGMRCWGFEENFFSITKPGIGSNLLAMTIQGIVFWIILAILESRLIYRIKIKSSPTIDNKKQSSDMDTEESDVEAENDRLKRRSLFSLNRTDSMIVKNASKNYGKFQAVRDISFGVKRGECFGVLGENGAGKTTMFKMITGSEDMTSGDILVNGNSVKKDIRLIYRDIGYCPQFNGLIDHLTGRETLKIISRIRGINENIIDEQIDALSRLLFFQKHIDQQISGYSGGTKRKLSFAISIVGNPLIAFLDEPTTGVDPVSRRCLWNAIHMVRKAGSSLVLTSHSMEECEALCNRLIIMVHGRITCLGSPMHLKQKYGAGYIVHIKLRNPIVEKSIRELDKFMRTKFIECYVDGIHNNMVVYKIQTNQIKLSQLFGSIERSKDLLSIEDYSICQTSLERIFLSFVRKSKK</sequence>
<evidence type="ECO:0000256" key="9">
    <source>
        <dbReference type="SAM" id="MobiDB-lite"/>
    </source>
</evidence>
<dbReference type="RefSeq" id="XP_027194813.1">
    <property type="nucleotide sequence ID" value="XM_027339012.1"/>
</dbReference>
<keyword evidence="3 10" id="KW-0812">Transmembrane</keyword>
<dbReference type="Pfam" id="PF00005">
    <property type="entry name" value="ABC_tran"/>
    <property type="match status" value="2"/>
</dbReference>
<feature type="transmembrane region" description="Helical" evidence="10">
    <location>
        <begin position="1148"/>
        <end position="1169"/>
    </location>
</feature>
<feature type="transmembrane region" description="Helical" evidence="10">
    <location>
        <begin position="355"/>
        <end position="372"/>
    </location>
</feature>
<dbReference type="SUPFAM" id="SSF52540">
    <property type="entry name" value="P-loop containing nucleoside triphosphate hydrolases"/>
    <property type="match status" value="2"/>
</dbReference>
<dbReference type="InterPro" id="IPR056264">
    <property type="entry name" value="R2_ABCA1-4-like"/>
</dbReference>
<feature type="transmembrane region" description="Helical" evidence="10">
    <location>
        <begin position="1070"/>
        <end position="1086"/>
    </location>
</feature>
<dbReference type="OrthoDB" id="6512918at2759"/>
<feature type="transmembrane region" description="Helical" evidence="10">
    <location>
        <begin position="295"/>
        <end position="314"/>
    </location>
</feature>
<reference evidence="13" key="1">
    <citation type="submission" date="2025-08" db="UniProtKB">
        <authorList>
            <consortium name="RefSeq"/>
        </authorList>
    </citation>
    <scope>IDENTIFICATION</scope>
    <source>
        <strain evidence="13">Airmid</strain>
    </source>
</reference>
<evidence type="ECO:0000313" key="13">
    <source>
        <dbReference type="RefSeq" id="XP_027194813.1"/>
    </source>
</evidence>
<feature type="transmembrane region" description="Helical" evidence="10">
    <location>
        <begin position="1181"/>
        <end position="1202"/>
    </location>
</feature>
<dbReference type="GO" id="GO:0140359">
    <property type="term" value="F:ABC-type transporter activity"/>
    <property type="evidence" value="ECO:0007669"/>
    <property type="project" value="InterPro"/>
</dbReference>
<dbReference type="FunCoup" id="A0A6P6XPS8">
    <property type="interactions" value="271"/>
</dbReference>
<feature type="domain" description="ABC transporter" evidence="11">
    <location>
        <begin position="503"/>
        <end position="734"/>
    </location>
</feature>
<comment type="subcellular location">
    <subcellularLocation>
        <location evidence="1">Membrane</location>
        <topology evidence="1">Multi-pass membrane protein</topology>
    </subcellularLocation>
</comment>
<feature type="transmembrane region" description="Helical" evidence="10">
    <location>
        <begin position="434"/>
        <end position="456"/>
    </location>
</feature>
<keyword evidence="7 10" id="KW-1133">Transmembrane helix</keyword>
<proteinExistence type="predicted"/>
<dbReference type="InterPro" id="IPR003439">
    <property type="entry name" value="ABC_transporter-like_ATP-bd"/>
</dbReference>
<evidence type="ECO:0000256" key="7">
    <source>
        <dbReference type="ARBA" id="ARBA00022989"/>
    </source>
</evidence>
<dbReference type="InterPro" id="IPR026082">
    <property type="entry name" value="ABCA"/>
</dbReference>
<keyword evidence="6" id="KW-0067">ATP-binding</keyword>
<dbReference type="Proteomes" id="UP000515146">
    <property type="component" value="Unplaced"/>
</dbReference>
<dbReference type="PANTHER" id="PTHR19229">
    <property type="entry name" value="ATP-BINDING CASSETTE TRANSPORTER SUBFAMILY A ABCA"/>
    <property type="match status" value="1"/>
</dbReference>
<dbReference type="PANTHER" id="PTHR19229:SF250">
    <property type="entry name" value="ABC TRANSPORTER DOMAIN-CONTAINING PROTEIN-RELATED"/>
    <property type="match status" value="1"/>
</dbReference>
<name>A0A6P6XPS8_DERPT</name>
<dbReference type="InterPro" id="IPR027417">
    <property type="entry name" value="P-loop_NTPase"/>
</dbReference>